<keyword evidence="5 7" id="KW-1133">Transmembrane helix</keyword>
<dbReference type="EMBL" id="WFKQ01000009">
    <property type="protein sequence ID" value="MUG33044.1"/>
    <property type="molecule type" value="Genomic_DNA"/>
</dbReference>
<dbReference type="GO" id="GO:0005886">
    <property type="term" value="C:plasma membrane"/>
    <property type="evidence" value="ECO:0007669"/>
    <property type="project" value="UniProtKB-SubCell"/>
</dbReference>
<dbReference type="Pfam" id="PF01810">
    <property type="entry name" value="LysE"/>
    <property type="match status" value="1"/>
</dbReference>
<evidence type="ECO:0000256" key="2">
    <source>
        <dbReference type="ARBA" id="ARBA00007928"/>
    </source>
</evidence>
<keyword evidence="4 7" id="KW-0812">Transmembrane</keyword>
<dbReference type="PANTHER" id="PTHR30086">
    <property type="entry name" value="ARGININE EXPORTER PROTEIN ARGO"/>
    <property type="match status" value="1"/>
</dbReference>
<feature type="transmembrane region" description="Helical" evidence="7">
    <location>
        <begin position="68"/>
        <end position="88"/>
    </location>
</feature>
<dbReference type="Proteomes" id="UP000442109">
    <property type="component" value="Unassembled WGS sequence"/>
</dbReference>
<protein>
    <submittedName>
        <fullName evidence="8">LysE family translocator</fullName>
    </submittedName>
</protein>
<evidence type="ECO:0000313" key="9">
    <source>
        <dbReference type="Proteomes" id="UP000442109"/>
    </source>
</evidence>
<dbReference type="PIRSF" id="PIRSF006324">
    <property type="entry name" value="LeuE"/>
    <property type="match status" value="1"/>
</dbReference>
<comment type="subcellular location">
    <subcellularLocation>
        <location evidence="1">Cell membrane</location>
        <topology evidence="1">Multi-pass membrane protein</topology>
    </subcellularLocation>
</comment>
<gene>
    <name evidence="8" type="ORF">GB996_09570</name>
</gene>
<accession>A0A844M2M3</accession>
<dbReference type="AlphaFoldDB" id="A0A844M2M3"/>
<keyword evidence="6 7" id="KW-0472">Membrane</keyword>
<evidence type="ECO:0000256" key="4">
    <source>
        <dbReference type="ARBA" id="ARBA00022692"/>
    </source>
</evidence>
<feature type="transmembrane region" description="Helical" evidence="7">
    <location>
        <begin position="42"/>
        <end position="61"/>
    </location>
</feature>
<reference evidence="8 9" key="1">
    <citation type="journal article" date="2019" name="PLoS ONE">
        <title>Pup mortality in New Zealand sea lions (Phocarctos hookeri) at Enderby Island, Auckland Islands, 2013-18.</title>
        <authorList>
            <person name="Michael S.A."/>
            <person name="Hayman D.T.S."/>
            <person name="Gray R."/>
            <person name="Zhang J."/>
            <person name="Rogers L."/>
            <person name="Roe W.D."/>
        </authorList>
    </citation>
    <scope>NUCLEOTIDE SEQUENCE [LARGE SCALE GENOMIC DNA]</scope>
    <source>
        <strain evidence="8 9">SM868</strain>
    </source>
</reference>
<dbReference type="OrthoDB" id="9804822at2"/>
<dbReference type="GO" id="GO:0042970">
    <property type="term" value="F:homoserine transmembrane transporter activity"/>
    <property type="evidence" value="ECO:0007669"/>
    <property type="project" value="TreeGrafter"/>
</dbReference>
<evidence type="ECO:0000256" key="3">
    <source>
        <dbReference type="ARBA" id="ARBA00022475"/>
    </source>
</evidence>
<feature type="transmembrane region" description="Helical" evidence="7">
    <location>
        <begin position="130"/>
        <end position="149"/>
    </location>
</feature>
<evidence type="ECO:0000256" key="7">
    <source>
        <dbReference type="SAM" id="Phobius"/>
    </source>
</evidence>
<comment type="caution">
    <text evidence="8">The sequence shown here is derived from an EMBL/GenBank/DDBJ whole genome shotgun (WGS) entry which is preliminary data.</text>
</comment>
<organism evidence="8 9">
    <name type="scientific">Psychrobacter sanguinis</name>
    <dbReference type="NCBI Taxonomy" id="861445"/>
    <lineage>
        <taxon>Bacteria</taxon>
        <taxon>Pseudomonadati</taxon>
        <taxon>Pseudomonadota</taxon>
        <taxon>Gammaproteobacteria</taxon>
        <taxon>Moraxellales</taxon>
        <taxon>Moraxellaceae</taxon>
        <taxon>Psychrobacter</taxon>
    </lineage>
</organism>
<evidence type="ECO:0000256" key="1">
    <source>
        <dbReference type="ARBA" id="ARBA00004651"/>
    </source>
</evidence>
<feature type="transmembrane region" description="Helical" evidence="7">
    <location>
        <begin position="199"/>
        <end position="220"/>
    </location>
</feature>
<dbReference type="RefSeq" id="WP_155587534.1">
    <property type="nucleotide sequence ID" value="NZ_WFKQ01000009.1"/>
</dbReference>
<dbReference type="InterPro" id="IPR001123">
    <property type="entry name" value="LeuE-type"/>
</dbReference>
<comment type="similarity">
    <text evidence="2">Belongs to the Rht family.</text>
</comment>
<keyword evidence="9" id="KW-1185">Reference proteome</keyword>
<evidence type="ECO:0000256" key="5">
    <source>
        <dbReference type="ARBA" id="ARBA00022989"/>
    </source>
</evidence>
<proteinExistence type="inferred from homology"/>
<name>A0A844M2M3_9GAMM</name>
<sequence>MSLSVFLLFFFSTFLISATPGPNMLLAFQYGLNHGVRQTLWVLAGLSVGLFALLVSALLGIDIISRKLPWLLTVMKVAGALYLIYLGIQSWRHADDNVQFAKGSGSTSANTGSTNTSNSLKTAGQRFRQGMWVSLSNPKAILFFAAFFPKFINFSAPLWPQYVWLTLGFFVSETTWQIVYTLGGTKLSGWLGQGARLLWLNRICGLIFIVIAAALLWEVVSVDI</sequence>
<keyword evidence="3" id="KW-1003">Cell membrane</keyword>
<evidence type="ECO:0000313" key="8">
    <source>
        <dbReference type="EMBL" id="MUG33044.1"/>
    </source>
</evidence>
<evidence type="ECO:0000256" key="6">
    <source>
        <dbReference type="ARBA" id="ARBA00023136"/>
    </source>
</evidence>
<dbReference type="PANTHER" id="PTHR30086:SF14">
    <property type="entry name" value="HOMOSERINE_HOMOSERINE LACTONE EFFLUX PROTEIN"/>
    <property type="match status" value="1"/>
</dbReference>
<feature type="transmembrane region" description="Helical" evidence="7">
    <location>
        <begin position="161"/>
        <end position="179"/>
    </location>
</feature>